<feature type="binding site" evidence="10">
    <location>
        <position position="84"/>
    </location>
    <ligand>
        <name>Mg(2+)</name>
        <dbReference type="ChEBI" id="CHEBI:18420"/>
    </ligand>
</feature>
<feature type="binding site" evidence="10">
    <location>
        <begin position="191"/>
        <end position="192"/>
    </location>
    <ligand>
        <name>substrate</name>
    </ligand>
</feature>
<reference evidence="13" key="1">
    <citation type="submission" date="2023-07" db="EMBL/GenBank/DDBJ databases">
        <authorList>
            <person name="Luz R."/>
            <person name="Cordeiro R."/>
            <person name="Fonseca A."/>
            <person name="Goncalves V."/>
        </authorList>
    </citation>
    <scope>NUCLEOTIDE SEQUENCE [LARGE SCALE GENOMIC DNA]</scope>
    <source>
        <strain evidence="13">BACA0444</strain>
    </source>
</reference>
<dbReference type="GO" id="GO:0009146">
    <property type="term" value="P:purine nucleoside triphosphate catabolic process"/>
    <property type="evidence" value="ECO:0007669"/>
    <property type="project" value="UniProtKB-UniRule"/>
</dbReference>
<dbReference type="InterPro" id="IPR020922">
    <property type="entry name" value="dITP/XTP_pyrophosphatase"/>
</dbReference>
<feature type="binding site" evidence="10">
    <location>
        <position position="186"/>
    </location>
    <ligand>
        <name>substrate</name>
    </ligand>
</feature>
<dbReference type="AlphaFoldDB" id="A0AAE4JVD1"/>
<keyword evidence="3 10" id="KW-0479">Metal-binding</keyword>
<dbReference type="Pfam" id="PF01725">
    <property type="entry name" value="Ham1p_like"/>
    <property type="match status" value="1"/>
</dbReference>
<dbReference type="CDD" id="cd00515">
    <property type="entry name" value="HAM1"/>
    <property type="match status" value="1"/>
</dbReference>
<keyword evidence="7 10" id="KW-0546">Nucleotide metabolism</keyword>
<dbReference type="GO" id="GO:0035870">
    <property type="term" value="F:dITP diphosphatase activity"/>
    <property type="evidence" value="ECO:0007669"/>
    <property type="project" value="UniProtKB-UniRule"/>
</dbReference>
<keyword evidence="13" id="KW-1185">Reference proteome</keyword>
<feature type="binding site" evidence="10">
    <location>
        <position position="85"/>
    </location>
    <ligand>
        <name>substrate</name>
    </ligand>
</feature>
<comment type="subunit">
    <text evidence="2 10">Homodimer.</text>
</comment>
<evidence type="ECO:0000256" key="2">
    <source>
        <dbReference type="ARBA" id="ARBA00011738"/>
    </source>
</evidence>
<dbReference type="Proteomes" id="UP001268256">
    <property type="component" value="Unassembled WGS sequence"/>
</dbReference>
<comment type="similarity">
    <text evidence="1 10 11">Belongs to the HAM1 NTPase family.</text>
</comment>
<dbReference type="FunFam" id="3.90.950.10:FF:000001">
    <property type="entry name" value="dITP/XTP pyrophosphatase"/>
    <property type="match status" value="1"/>
</dbReference>
<dbReference type="GO" id="GO:0005829">
    <property type="term" value="C:cytosol"/>
    <property type="evidence" value="ECO:0007669"/>
    <property type="project" value="TreeGrafter"/>
</dbReference>
<evidence type="ECO:0000256" key="3">
    <source>
        <dbReference type="ARBA" id="ARBA00022723"/>
    </source>
</evidence>
<evidence type="ECO:0000313" key="13">
    <source>
        <dbReference type="Proteomes" id="UP001268256"/>
    </source>
</evidence>
<dbReference type="InterPro" id="IPR002637">
    <property type="entry name" value="RdgB/HAM1"/>
</dbReference>
<dbReference type="GO" id="GO:0036222">
    <property type="term" value="F:XTP diphosphatase activity"/>
    <property type="evidence" value="ECO:0007669"/>
    <property type="project" value="UniProtKB-UniRule"/>
</dbReference>
<evidence type="ECO:0000256" key="8">
    <source>
        <dbReference type="ARBA" id="ARBA00051875"/>
    </source>
</evidence>
<organism evidence="12 13">
    <name type="scientific">Pseudocalidococcus azoricus BACA0444</name>
    <dbReference type="NCBI Taxonomy" id="2918990"/>
    <lineage>
        <taxon>Bacteria</taxon>
        <taxon>Bacillati</taxon>
        <taxon>Cyanobacteriota</taxon>
        <taxon>Cyanophyceae</taxon>
        <taxon>Acaryochloridales</taxon>
        <taxon>Thermosynechococcaceae</taxon>
        <taxon>Pseudocalidococcus</taxon>
        <taxon>Pseudocalidococcus azoricus</taxon>
    </lineage>
</organism>
<dbReference type="EMBL" id="JAVMIP010000002">
    <property type="protein sequence ID" value="MDS3859856.1"/>
    <property type="molecule type" value="Genomic_DNA"/>
</dbReference>
<dbReference type="GO" id="GO:0046872">
    <property type="term" value="F:metal ion binding"/>
    <property type="evidence" value="ECO:0007669"/>
    <property type="project" value="UniProtKB-KW"/>
</dbReference>
<keyword evidence="4 10" id="KW-0547">Nucleotide-binding</keyword>
<dbReference type="GO" id="GO:0000166">
    <property type="term" value="F:nucleotide binding"/>
    <property type="evidence" value="ECO:0007669"/>
    <property type="project" value="UniProtKB-KW"/>
</dbReference>
<dbReference type="PANTHER" id="PTHR11067:SF9">
    <property type="entry name" value="INOSINE TRIPHOSPHATE PYROPHOSPHATASE"/>
    <property type="match status" value="1"/>
</dbReference>
<dbReference type="Gene3D" id="3.90.950.10">
    <property type="match status" value="1"/>
</dbReference>
<feature type="active site" description="Proton acceptor" evidence="10">
    <location>
        <position position="84"/>
    </location>
</feature>
<keyword evidence="5 10" id="KW-0378">Hydrolase</keyword>
<dbReference type="SUPFAM" id="SSF52972">
    <property type="entry name" value="ITPase-like"/>
    <property type="match status" value="1"/>
</dbReference>
<accession>A0AAE4JVD1</accession>
<evidence type="ECO:0000256" key="6">
    <source>
        <dbReference type="ARBA" id="ARBA00022842"/>
    </source>
</evidence>
<dbReference type="GO" id="GO:0009117">
    <property type="term" value="P:nucleotide metabolic process"/>
    <property type="evidence" value="ECO:0007669"/>
    <property type="project" value="UniProtKB-KW"/>
</dbReference>
<name>A0AAE4JVD1_9CYAN</name>
<sequence length="213" mass="23074">MIHQEPDPLSIPSSPPTQPRLVIASQNPGKLREFQTYLADLAWDICLMPADLDIPETEPTFLGNACLKATVVAQATGDWAIADDSGLEVVALAGAPGIYSARYGQTDPERIQRLLDELGEELNRQAWFTCALALARPDGQIALTEIGRCAGEILSAPRGENGFGYDPIFYVPSQAQTFAEMSAETKRQISHRGVALAGMLPKLKQILSKAELL</sequence>
<comment type="catalytic activity">
    <reaction evidence="10">
        <text>ITP + H2O = IMP + diphosphate + H(+)</text>
        <dbReference type="Rhea" id="RHEA:29399"/>
        <dbReference type="ChEBI" id="CHEBI:15377"/>
        <dbReference type="ChEBI" id="CHEBI:15378"/>
        <dbReference type="ChEBI" id="CHEBI:33019"/>
        <dbReference type="ChEBI" id="CHEBI:58053"/>
        <dbReference type="ChEBI" id="CHEBI:61402"/>
        <dbReference type="EC" id="3.6.1.66"/>
    </reaction>
</comment>
<comment type="function">
    <text evidence="10">Pyrophosphatase that catalyzes the hydrolysis of nucleoside triphosphates to their monophosphate derivatives, with a high preference for the non-canonical purine nucleotides XTP (xanthosine triphosphate), dITP (deoxyinosine triphosphate) and ITP. Seems to function as a house-cleaning enzyme that removes non-canonical purine nucleotides from the nucleotide pool, thus preventing their incorporation into DNA/RNA and avoiding chromosomal lesions.</text>
</comment>
<evidence type="ECO:0000256" key="11">
    <source>
        <dbReference type="RuleBase" id="RU003781"/>
    </source>
</evidence>
<comment type="catalytic activity">
    <reaction evidence="9 10">
        <text>XTP + H2O = XMP + diphosphate + H(+)</text>
        <dbReference type="Rhea" id="RHEA:28610"/>
        <dbReference type="ChEBI" id="CHEBI:15377"/>
        <dbReference type="ChEBI" id="CHEBI:15378"/>
        <dbReference type="ChEBI" id="CHEBI:33019"/>
        <dbReference type="ChEBI" id="CHEBI:57464"/>
        <dbReference type="ChEBI" id="CHEBI:61314"/>
        <dbReference type="EC" id="3.6.1.66"/>
    </reaction>
</comment>
<comment type="caution">
    <text evidence="12">The sequence shown here is derived from an EMBL/GenBank/DDBJ whole genome shotgun (WGS) entry which is preliminary data.</text>
</comment>
<comment type="catalytic activity">
    <reaction evidence="8 10">
        <text>dITP + H2O = dIMP + diphosphate + H(+)</text>
        <dbReference type="Rhea" id="RHEA:28342"/>
        <dbReference type="ChEBI" id="CHEBI:15377"/>
        <dbReference type="ChEBI" id="CHEBI:15378"/>
        <dbReference type="ChEBI" id="CHEBI:33019"/>
        <dbReference type="ChEBI" id="CHEBI:61194"/>
        <dbReference type="ChEBI" id="CHEBI:61382"/>
        <dbReference type="EC" id="3.6.1.66"/>
    </reaction>
</comment>
<evidence type="ECO:0000256" key="7">
    <source>
        <dbReference type="ARBA" id="ARBA00023080"/>
    </source>
</evidence>
<dbReference type="GO" id="GO:0017111">
    <property type="term" value="F:ribonucleoside triphosphate phosphatase activity"/>
    <property type="evidence" value="ECO:0007669"/>
    <property type="project" value="InterPro"/>
</dbReference>
<protein>
    <recommendedName>
        <fullName evidence="10">dITP/XTP pyrophosphatase</fullName>
        <ecNumber evidence="10">3.6.1.66</ecNumber>
    </recommendedName>
    <alternativeName>
        <fullName evidence="10">Non-canonical purine NTP pyrophosphatase</fullName>
    </alternativeName>
    <alternativeName>
        <fullName evidence="10">Non-standard purine NTP pyrophosphatase</fullName>
    </alternativeName>
    <alternativeName>
        <fullName evidence="10">Nucleoside-triphosphate diphosphatase</fullName>
    </alternativeName>
    <alternativeName>
        <fullName evidence="10">Nucleoside-triphosphate pyrophosphatase</fullName>
        <shortName evidence="10">NTPase</shortName>
    </alternativeName>
</protein>
<dbReference type="EC" id="3.6.1.66" evidence="10"/>
<comment type="cofactor">
    <cofactor evidence="10">
        <name>Mg(2+)</name>
        <dbReference type="ChEBI" id="CHEBI:18420"/>
    </cofactor>
    <text evidence="10">Binds 1 Mg(2+) ion per subunit.</text>
</comment>
<evidence type="ECO:0000256" key="1">
    <source>
        <dbReference type="ARBA" id="ARBA00008023"/>
    </source>
</evidence>
<dbReference type="GO" id="GO:0036220">
    <property type="term" value="F:ITP diphosphatase activity"/>
    <property type="evidence" value="ECO:0007669"/>
    <property type="project" value="UniProtKB-UniRule"/>
</dbReference>
<evidence type="ECO:0000256" key="9">
    <source>
        <dbReference type="ARBA" id="ARBA00052017"/>
    </source>
</evidence>
<dbReference type="HAMAP" id="MF_01405">
    <property type="entry name" value="Non_canon_purine_NTPase"/>
    <property type="match status" value="1"/>
</dbReference>
<evidence type="ECO:0000256" key="5">
    <source>
        <dbReference type="ARBA" id="ARBA00022801"/>
    </source>
</evidence>
<dbReference type="RefSeq" id="WP_322877158.1">
    <property type="nucleotide sequence ID" value="NZ_JAVMIP010000002.1"/>
</dbReference>
<dbReference type="InterPro" id="IPR029001">
    <property type="entry name" value="ITPase-like_fam"/>
</dbReference>
<feature type="binding site" evidence="10">
    <location>
        <begin position="25"/>
        <end position="30"/>
    </location>
    <ligand>
        <name>substrate</name>
    </ligand>
</feature>
<gene>
    <name evidence="12" type="primary">rdgB</name>
    <name evidence="12" type="ORF">RIF25_03445</name>
</gene>
<keyword evidence="6 10" id="KW-0460">Magnesium</keyword>
<evidence type="ECO:0000256" key="4">
    <source>
        <dbReference type="ARBA" id="ARBA00022741"/>
    </source>
</evidence>
<dbReference type="NCBIfam" id="TIGR00042">
    <property type="entry name" value="RdgB/HAM1 family non-canonical purine NTP pyrophosphatase"/>
    <property type="match status" value="1"/>
</dbReference>
<proteinExistence type="inferred from homology"/>
<evidence type="ECO:0000256" key="10">
    <source>
        <dbReference type="HAMAP-Rule" id="MF_01405"/>
    </source>
</evidence>
<evidence type="ECO:0000313" key="12">
    <source>
        <dbReference type="EMBL" id="MDS3859856.1"/>
    </source>
</evidence>
<feature type="binding site" evidence="10">
    <location>
        <begin position="163"/>
        <end position="166"/>
    </location>
    <ligand>
        <name>substrate</name>
    </ligand>
</feature>
<comment type="caution">
    <text evidence="10">Lacks conserved residue(s) required for the propagation of feature annotation.</text>
</comment>
<dbReference type="PANTHER" id="PTHR11067">
    <property type="entry name" value="INOSINE TRIPHOSPHATE PYROPHOSPHATASE/HAM1 PROTEIN"/>
    <property type="match status" value="1"/>
</dbReference>